<comment type="function">
    <text evidence="7">Catalyzes the dehydrogenation at the alpha-beta position of ACP-bound acyl chains. This results in the introduction of a double bond in the lipidic chain, which is further transferred to the epsilon-amino group of lysine residue in the mycobactin core by MbtK.</text>
</comment>
<comment type="similarity">
    <text evidence="3 10">Belongs to the acyl-CoA dehydrogenase family.</text>
</comment>
<dbReference type="InterPro" id="IPR006091">
    <property type="entry name" value="Acyl-CoA_Oxase/DH_mid-dom"/>
</dbReference>
<accession>A0A5P9NL09</accession>
<dbReference type="Pfam" id="PF00441">
    <property type="entry name" value="Acyl-CoA_dh_1"/>
    <property type="match status" value="1"/>
</dbReference>
<gene>
    <name evidence="14" type="ORF">EY643_12595</name>
</gene>
<dbReference type="Proteomes" id="UP000326287">
    <property type="component" value="Chromosome"/>
</dbReference>
<dbReference type="GO" id="GO:0033539">
    <property type="term" value="P:fatty acid beta-oxidation using acyl-CoA dehydrogenase"/>
    <property type="evidence" value="ECO:0007669"/>
    <property type="project" value="TreeGrafter"/>
</dbReference>
<dbReference type="AlphaFoldDB" id="A0A5P9NL09"/>
<keyword evidence="5 10" id="KW-0274">FAD</keyword>
<dbReference type="GO" id="GO:0003995">
    <property type="term" value="F:acyl-CoA dehydrogenase activity"/>
    <property type="evidence" value="ECO:0007669"/>
    <property type="project" value="InterPro"/>
</dbReference>
<dbReference type="InterPro" id="IPR036250">
    <property type="entry name" value="AcylCo_DH-like_C"/>
</dbReference>
<dbReference type="PANTHER" id="PTHR48083">
    <property type="entry name" value="MEDIUM-CHAIN SPECIFIC ACYL-COA DEHYDROGENASE, MITOCHONDRIAL-RELATED"/>
    <property type="match status" value="1"/>
</dbReference>
<evidence type="ECO:0000256" key="9">
    <source>
        <dbReference type="ARBA" id="ARBA00042660"/>
    </source>
</evidence>
<evidence type="ECO:0000256" key="5">
    <source>
        <dbReference type="ARBA" id="ARBA00022827"/>
    </source>
</evidence>
<dbReference type="OrthoDB" id="6138585at2"/>
<dbReference type="RefSeq" id="WP_153239574.1">
    <property type="nucleotide sequence ID" value="NZ_CP036422.1"/>
</dbReference>
<dbReference type="SUPFAM" id="SSF56645">
    <property type="entry name" value="Acyl-CoA dehydrogenase NM domain-like"/>
    <property type="match status" value="1"/>
</dbReference>
<evidence type="ECO:0000313" key="15">
    <source>
        <dbReference type="Proteomes" id="UP000326287"/>
    </source>
</evidence>
<dbReference type="KEGG" id="halc:EY643_12595"/>
<dbReference type="GO" id="GO:0050660">
    <property type="term" value="F:flavin adenine dinucleotide binding"/>
    <property type="evidence" value="ECO:0007669"/>
    <property type="project" value="InterPro"/>
</dbReference>
<dbReference type="InterPro" id="IPR050741">
    <property type="entry name" value="Acyl-CoA_dehydrogenase"/>
</dbReference>
<organism evidence="14 15">
    <name type="scientific">Halioglobus maricola</name>
    <dbReference type="NCBI Taxonomy" id="2601894"/>
    <lineage>
        <taxon>Bacteria</taxon>
        <taxon>Pseudomonadati</taxon>
        <taxon>Pseudomonadota</taxon>
        <taxon>Gammaproteobacteria</taxon>
        <taxon>Cellvibrionales</taxon>
        <taxon>Halieaceae</taxon>
        <taxon>Halioglobus</taxon>
    </lineage>
</organism>
<comment type="cofactor">
    <cofactor evidence="1 10">
        <name>FAD</name>
        <dbReference type="ChEBI" id="CHEBI:57692"/>
    </cofactor>
</comment>
<keyword evidence="6 10" id="KW-0560">Oxidoreductase</keyword>
<dbReference type="PIRSF" id="PIRSF016578">
    <property type="entry name" value="HsaA"/>
    <property type="match status" value="1"/>
</dbReference>
<dbReference type="InterPro" id="IPR006089">
    <property type="entry name" value="Acyl-CoA_DH_CS"/>
</dbReference>
<sequence length="378" mass="41580">MDNEELTLFRDMARRAYEQEIEPHYESWEEQHIVPRELWNTLGAAGLLCPDMPEEYGGAGTSPRVCLAMIEEMSRMGYGGLASGYGIHSNIVAPYINHFGTEEQKQQWLPKMITGEAVGALAMTEPGAGSDVQGIRTSAVRDGDEWVLNGSKIFITNGIHADIVIVAAITDPGKGAKGTSLFLVDTTLPGFEKGNKIEKIGQHASDTAELFFQDVRMPANALLGEENKGFVIMMTELPRERLGIAAQAVAAAEGALDLTVDYVLQRKAFGQTVASFQNTRFTLATVKTEIALNRALYEKCAEEYSRNELSADDAAMLKYASTEMQCSTVDDCLQLFGGYGYTAEYPISRYYTDARIQRIYGGSSEIMRELVARSMLGR</sequence>
<dbReference type="SUPFAM" id="SSF47203">
    <property type="entry name" value="Acyl-CoA dehydrogenase C-terminal domain-like"/>
    <property type="match status" value="1"/>
</dbReference>
<dbReference type="Gene3D" id="1.20.140.10">
    <property type="entry name" value="Butyryl-CoA Dehydrogenase, subunit A, domain 3"/>
    <property type="match status" value="1"/>
</dbReference>
<feature type="domain" description="Acyl-CoA oxidase/dehydrogenase middle" evidence="12">
    <location>
        <begin position="120"/>
        <end position="215"/>
    </location>
</feature>
<comment type="pathway">
    <text evidence="2">Siderophore biosynthesis; mycobactin biosynthesis.</text>
</comment>
<keyword evidence="15" id="KW-1185">Reference proteome</keyword>
<dbReference type="Gene3D" id="2.40.110.10">
    <property type="entry name" value="Butyryl-CoA Dehydrogenase, subunit A, domain 2"/>
    <property type="match status" value="1"/>
</dbReference>
<dbReference type="PROSITE" id="PS00072">
    <property type="entry name" value="ACYL_COA_DH_1"/>
    <property type="match status" value="1"/>
</dbReference>
<feature type="domain" description="Acyl-CoA dehydrogenase/oxidase C-terminal" evidence="11">
    <location>
        <begin position="227"/>
        <end position="376"/>
    </location>
</feature>
<feature type="domain" description="Acyl-CoA dehydrogenase/oxidase N-terminal" evidence="13">
    <location>
        <begin position="3"/>
        <end position="116"/>
    </location>
</feature>
<evidence type="ECO:0000256" key="8">
    <source>
        <dbReference type="ARBA" id="ARBA00040394"/>
    </source>
</evidence>
<evidence type="ECO:0000313" key="14">
    <source>
        <dbReference type="EMBL" id="QFU76432.1"/>
    </source>
</evidence>
<evidence type="ECO:0000256" key="10">
    <source>
        <dbReference type="RuleBase" id="RU362125"/>
    </source>
</evidence>
<keyword evidence="4 10" id="KW-0285">Flavoprotein</keyword>
<reference evidence="14 15" key="1">
    <citation type="submission" date="2019-02" db="EMBL/GenBank/DDBJ databases">
        <authorList>
            <person name="Li S.-H."/>
        </authorList>
    </citation>
    <scope>NUCLEOTIDE SEQUENCE [LARGE SCALE GENOMIC DNA]</scope>
    <source>
        <strain evidence="14 15">IMCC14385</strain>
    </source>
</reference>
<dbReference type="InterPro" id="IPR013786">
    <property type="entry name" value="AcylCoA_DH/ox_N"/>
</dbReference>
<dbReference type="InterPro" id="IPR009100">
    <property type="entry name" value="AcylCoA_DH/oxidase_NM_dom_sf"/>
</dbReference>
<dbReference type="Gene3D" id="1.10.540.10">
    <property type="entry name" value="Acyl-CoA dehydrogenase/oxidase, N-terminal domain"/>
    <property type="match status" value="1"/>
</dbReference>
<dbReference type="InterPro" id="IPR009075">
    <property type="entry name" value="AcylCo_DH/oxidase_C"/>
</dbReference>
<evidence type="ECO:0000256" key="1">
    <source>
        <dbReference type="ARBA" id="ARBA00001974"/>
    </source>
</evidence>
<dbReference type="FunFam" id="1.20.140.10:FF:000001">
    <property type="entry name" value="Acyl-CoA dehydrogenase"/>
    <property type="match status" value="1"/>
</dbReference>
<protein>
    <recommendedName>
        <fullName evidence="8">Acyl-[acyl-carrier-protein] dehydrogenase MbtN</fullName>
    </recommendedName>
    <alternativeName>
        <fullName evidence="9">Mycobactin synthase protein N</fullName>
    </alternativeName>
</protein>
<dbReference type="PROSITE" id="PS00073">
    <property type="entry name" value="ACYL_COA_DH_2"/>
    <property type="match status" value="1"/>
</dbReference>
<dbReference type="PANTHER" id="PTHR48083:SF20">
    <property type="entry name" value="LONG-CHAIN SPECIFIC ACYL-COA DEHYDROGENASE, MITOCHONDRIAL"/>
    <property type="match status" value="1"/>
</dbReference>
<dbReference type="Pfam" id="PF02771">
    <property type="entry name" value="Acyl-CoA_dh_N"/>
    <property type="match status" value="1"/>
</dbReference>
<evidence type="ECO:0000259" key="12">
    <source>
        <dbReference type="Pfam" id="PF02770"/>
    </source>
</evidence>
<evidence type="ECO:0000256" key="3">
    <source>
        <dbReference type="ARBA" id="ARBA00009347"/>
    </source>
</evidence>
<evidence type="ECO:0000259" key="13">
    <source>
        <dbReference type="Pfam" id="PF02771"/>
    </source>
</evidence>
<evidence type="ECO:0000256" key="4">
    <source>
        <dbReference type="ARBA" id="ARBA00022630"/>
    </source>
</evidence>
<dbReference type="InterPro" id="IPR037069">
    <property type="entry name" value="AcylCoA_DH/ox_N_sf"/>
</dbReference>
<dbReference type="FunFam" id="1.10.540.10:FF:000026">
    <property type="entry name" value="Acyl-CoA dehydrogenase medium chain"/>
    <property type="match status" value="1"/>
</dbReference>
<evidence type="ECO:0000256" key="2">
    <source>
        <dbReference type="ARBA" id="ARBA00005102"/>
    </source>
</evidence>
<proteinExistence type="inferred from homology"/>
<evidence type="ECO:0000259" key="11">
    <source>
        <dbReference type="Pfam" id="PF00441"/>
    </source>
</evidence>
<dbReference type="FunFam" id="2.40.110.10:FF:000002">
    <property type="entry name" value="Acyl-CoA dehydrogenase fadE12"/>
    <property type="match status" value="1"/>
</dbReference>
<evidence type="ECO:0000256" key="7">
    <source>
        <dbReference type="ARBA" id="ARBA00037085"/>
    </source>
</evidence>
<dbReference type="InterPro" id="IPR046373">
    <property type="entry name" value="Acyl-CoA_Oxase/DH_mid-dom_sf"/>
</dbReference>
<evidence type="ECO:0000256" key="6">
    <source>
        <dbReference type="ARBA" id="ARBA00023002"/>
    </source>
</evidence>
<dbReference type="EMBL" id="CP036422">
    <property type="protein sequence ID" value="QFU76432.1"/>
    <property type="molecule type" value="Genomic_DNA"/>
</dbReference>
<name>A0A5P9NL09_9GAMM</name>
<dbReference type="GO" id="GO:0005737">
    <property type="term" value="C:cytoplasm"/>
    <property type="evidence" value="ECO:0007669"/>
    <property type="project" value="TreeGrafter"/>
</dbReference>
<dbReference type="Pfam" id="PF02770">
    <property type="entry name" value="Acyl-CoA_dh_M"/>
    <property type="match status" value="1"/>
</dbReference>